<sequence>MDEGEDGDGDGDGNEDEDGDGEEKGETASSHQLISEQFEPGVFVKSEGRRSVYHEYVTFMPKSLLDFGLQLTSK</sequence>
<dbReference type="EMBL" id="PDND01000082">
    <property type="protein sequence ID" value="PGH32762.1"/>
    <property type="molecule type" value="Genomic_DNA"/>
</dbReference>
<dbReference type="AlphaFoldDB" id="A0A2B7ZIC8"/>
<reference evidence="2 3" key="1">
    <citation type="submission" date="2017-10" db="EMBL/GenBank/DDBJ databases">
        <title>Comparative genomics in systemic dimorphic fungi from Ajellomycetaceae.</title>
        <authorList>
            <person name="Munoz J.F."/>
            <person name="Mcewen J.G."/>
            <person name="Clay O.K."/>
            <person name="Cuomo C.A."/>
        </authorList>
    </citation>
    <scope>NUCLEOTIDE SEQUENCE [LARGE SCALE GENOMIC DNA]</scope>
    <source>
        <strain evidence="2 3">UAMH4076</strain>
    </source>
</reference>
<feature type="region of interest" description="Disordered" evidence="1">
    <location>
        <begin position="1"/>
        <end position="41"/>
    </location>
</feature>
<name>A0A2B7ZIC8_9EURO</name>
<keyword evidence="3" id="KW-1185">Reference proteome</keyword>
<evidence type="ECO:0000313" key="2">
    <source>
        <dbReference type="EMBL" id="PGH32762.1"/>
    </source>
</evidence>
<accession>A0A2B7ZIC8</accession>
<evidence type="ECO:0000313" key="3">
    <source>
        <dbReference type="Proteomes" id="UP000226031"/>
    </source>
</evidence>
<proteinExistence type="predicted"/>
<feature type="compositionally biased region" description="Acidic residues" evidence="1">
    <location>
        <begin position="1"/>
        <end position="23"/>
    </location>
</feature>
<comment type="caution">
    <text evidence="2">The sequence shown here is derived from an EMBL/GenBank/DDBJ whole genome shotgun (WGS) entry which is preliminary data.</text>
</comment>
<evidence type="ECO:0000256" key="1">
    <source>
        <dbReference type="SAM" id="MobiDB-lite"/>
    </source>
</evidence>
<gene>
    <name evidence="2" type="ORF">GX50_04416</name>
</gene>
<dbReference type="Proteomes" id="UP000226031">
    <property type="component" value="Unassembled WGS sequence"/>
</dbReference>
<protein>
    <submittedName>
        <fullName evidence="2">Uncharacterized protein</fullName>
    </submittedName>
</protein>
<organism evidence="2 3">
    <name type="scientific">[Emmonsia] crescens</name>
    <dbReference type="NCBI Taxonomy" id="73230"/>
    <lineage>
        <taxon>Eukaryota</taxon>
        <taxon>Fungi</taxon>
        <taxon>Dikarya</taxon>
        <taxon>Ascomycota</taxon>
        <taxon>Pezizomycotina</taxon>
        <taxon>Eurotiomycetes</taxon>
        <taxon>Eurotiomycetidae</taxon>
        <taxon>Onygenales</taxon>
        <taxon>Ajellomycetaceae</taxon>
        <taxon>Emergomyces</taxon>
    </lineage>
</organism>